<keyword evidence="3" id="KW-1185">Reference proteome</keyword>
<dbReference type="AlphaFoldDB" id="D7D9F4"/>
<evidence type="ECO:0000313" key="3">
    <source>
        <dbReference type="Proteomes" id="UP000002573"/>
    </source>
</evidence>
<dbReference type="KEGG" id="shc:Shell_1307"/>
<dbReference type="eggNOG" id="arCOG02960">
    <property type="taxonomic scope" value="Archaea"/>
</dbReference>
<protein>
    <submittedName>
        <fullName evidence="2">Aminopeptidase Iap family-like protein</fullName>
    </submittedName>
</protein>
<dbReference type="Pfam" id="PF04389">
    <property type="entry name" value="Peptidase_M28"/>
    <property type="match status" value="1"/>
</dbReference>
<name>D7D9F4_STAHD</name>
<dbReference type="HOGENOM" id="CLU_540379_0_0_2"/>
<accession>D7D9F4</accession>
<keyword evidence="2" id="KW-0645">Protease</keyword>
<dbReference type="RefSeq" id="WP_013143598.1">
    <property type="nucleotide sequence ID" value="NC_014205.1"/>
</dbReference>
<dbReference type="GeneID" id="9234596"/>
<reference evidence="2 3" key="2">
    <citation type="journal article" date="2011" name="Stand. Genomic Sci.">
        <title>Complete genome sequence of Staphylothermus hellenicus P8.</title>
        <authorList>
            <person name="Anderson I."/>
            <person name="Wirth R."/>
            <person name="Lucas S."/>
            <person name="Copeland A."/>
            <person name="Lapidus A."/>
            <person name="Cheng J.F."/>
            <person name="Goodwin L."/>
            <person name="Pitluck S."/>
            <person name="Davenport K."/>
            <person name="Detter J.C."/>
            <person name="Han C."/>
            <person name="Tapia R."/>
            <person name="Land M."/>
            <person name="Hauser L."/>
            <person name="Pati A."/>
            <person name="Mikhailova N."/>
            <person name="Woyke T."/>
            <person name="Klenk H.P."/>
            <person name="Kyrpides N."/>
            <person name="Ivanova N."/>
        </authorList>
    </citation>
    <scope>NUCLEOTIDE SEQUENCE [LARGE SCALE GENOMIC DNA]</scope>
    <source>
        <strain evidence="3">DSM 12710 / JCM 10830 / BK20S6-10-b1 / P8</strain>
    </source>
</reference>
<reference evidence="3" key="1">
    <citation type="submission" date="2010-05" db="EMBL/GenBank/DDBJ databases">
        <title>Complete sequence of Staphylothermus hellenicus DSM 12710.</title>
        <authorList>
            <consortium name="US DOE Joint Genome Institute"/>
            <person name="Lucas S."/>
            <person name="Copeland A."/>
            <person name="Lapidus A."/>
            <person name="Cheng J.-F."/>
            <person name="Bruce D."/>
            <person name="Goodwin L."/>
            <person name="Pitluck S."/>
            <person name="Davenport K."/>
            <person name="Detter J.C."/>
            <person name="Han C."/>
            <person name="Tapia R."/>
            <person name="Larimer F."/>
            <person name="Land M."/>
            <person name="Hauser L."/>
            <person name="Kyrpides N."/>
            <person name="Mikhailova N."/>
            <person name="Anderson I.J."/>
            <person name="Woyke T."/>
        </authorList>
    </citation>
    <scope>NUCLEOTIDE SEQUENCE [LARGE SCALE GENOMIC DNA]</scope>
    <source>
        <strain evidence="3">DSM 12710 / JCM 10830 / BK20S6-10-b1 / P8</strain>
    </source>
</reference>
<dbReference type="InterPro" id="IPR007484">
    <property type="entry name" value="Peptidase_M28"/>
</dbReference>
<evidence type="ECO:0000259" key="1">
    <source>
        <dbReference type="Pfam" id="PF04389"/>
    </source>
</evidence>
<dbReference type="Proteomes" id="UP000002573">
    <property type="component" value="Chromosome"/>
</dbReference>
<dbReference type="Gene3D" id="3.50.30.30">
    <property type="match status" value="1"/>
</dbReference>
<dbReference type="SUPFAM" id="SSF53187">
    <property type="entry name" value="Zn-dependent exopeptidases"/>
    <property type="match status" value="1"/>
</dbReference>
<dbReference type="Gene3D" id="3.40.630.10">
    <property type="entry name" value="Zn peptidases"/>
    <property type="match status" value="1"/>
</dbReference>
<gene>
    <name evidence="2" type="ordered locus">Shell_1307</name>
</gene>
<keyword evidence="2" id="KW-0378">Hydrolase</keyword>
<organism evidence="2 3">
    <name type="scientific">Staphylothermus hellenicus (strain DSM 12710 / JCM 10830 / BK20S6-10-b1 / P8)</name>
    <dbReference type="NCBI Taxonomy" id="591019"/>
    <lineage>
        <taxon>Archaea</taxon>
        <taxon>Thermoproteota</taxon>
        <taxon>Thermoprotei</taxon>
        <taxon>Desulfurococcales</taxon>
        <taxon>Desulfurococcaceae</taxon>
        <taxon>Staphylothermus</taxon>
    </lineage>
</organism>
<dbReference type="EMBL" id="CP002051">
    <property type="protein sequence ID" value="ADI32400.1"/>
    <property type="molecule type" value="Genomic_DNA"/>
</dbReference>
<proteinExistence type="predicted"/>
<evidence type="ECO:0000313" key="2">
    <source>
        <dbReference type="EMBL" id="ADI32400.1"/>
    </source>
</evidence>
<dbReference type="GO" id="GO:0004177">
    <property type="term" value="F:aminopeptidase activity"/>
    <property type="evidence" value="ECO:0007669"/>
    <property type="project" value="UniProtKB-KW"/>
</dbReference>
<dbReference type="OrthoDB" id="19029at2157"/>
<feature type="domain" description="Peptidase M28" evidence="1">
    <location>
        <begin position="197"/>
        <end position="366"/>
    </location>
</feature>
<sequence>MEYHVLHRDKFHREAIAGSEVEHQIASGIKEYFKEYSDWAKIIKVPLDTWEEISCTISFHDNILNCKSMPFTLSGEVEGEPVFADYLGDKIVSNKQVSGNIVFIPFPDDPDDSKYVVLKLYEHGAKAVIFYDVLPGRYRRMVIIGDEDYSFSHGAPSPIPVASIRKEDYLRIYKEMPRRIIFRSNTKITHNAQGYTVIAGINGRGDREIHVTAHHDHWFSGFSDNMVGVELLIQLMKKYRKNWNEHNLVFISYTAEESGSPYFTSWYWIWGSRYYLELLEARNDTSKIIADVNVDAIYTYPLHFNANPSLMDCINKLVESGRGIYDGYNYTDFDSYSYTLHGIPAITLHTLKEMKHIYHTNLDDGREVYDYIISNALETLDDTVRCINNNMPKYRYITKYIKERLGDKTPLEARNLVSKLETINNKINEDASIRIVTRELSSIIYVPSQDGLFTSDLLADVVEIMDKLDKIDQYIGKRIRVKVVDREQFLDISPTNHNKEELIKSLQYALIQRINLYNKRIEDIIKNIVLYKKYEKQP</sequence>
<dbReference type="STRING" id="591019.Shell_1307"/>
<keyword evidence="2" id="KW-0031">Aminopeptidase</keyword>
<dbReference type="CDD" id="cd04819">
    <property type="entry name" value="PA_2"/>
    <property type="match status" value="1"/>
</dbReference>